<keyword evidence="9" id="KW-0966">Cell projection</keyword>
<proteinExistence type="inferred from homology"/>
<evidence type="ECO:0000256" key="4">
    <source>
        <dbReference type="ARBA" id="ARBA00022737"/>
    </source>
</evidence>
<organism evidence="12">
    <name type="scientific">Micromonas pusilla</name>
    <name type="common">Picoplanktonic green alga</name>
    <name type="synonym">Chromulina pusilla</name>
    <dbReference type="NCBI Taxonomy" id="38833"/>
    <lineage>
        <taxon>Eukaryota</taxon>
        <taxon>Viridiplantae</taxon>
        <taxon>Chlorophyta</taxon>
        <taxon>Mamiellophyceae</taxon>
        <taxon>Mamiellales</taxon>
        <taxon>Mamiellaceae</taxon>
        <taxon>Micromonas</taxon>
    </lineage>
</organism>
<gene>
    <name evidence="12" type="ORF">MSP1404_LOCUS3414</name>
</gene>
<evidence type="ECO:0000256" key="11">
    <source>
        <dbReference type="ARBA" id="ARBA00040950"/>
    </source>
</evidence>
<dbReference type="PANTHER" id="PTHR45973:SF12">
    <property type="entry name" value="DYNEIN REGULATORY COMPLEX SUBUNIT 3"/>
    <property type="match status" value="1"/>
</dbReference>
<keyword evidence="5" id="KW-0282">Flagellum</keyword>
<comment type="subcellular location">
    <subcellularLocation>
        <location evidence="1">Cytoplasm</location>
        <location evidence="1">Cytoskeleton</location>
        <location evidence="1">Flagellum axoneme</location>
    </subcellularLocation>
</comment>
<evidence type="ECO:0000256" key="5">
    <source>
        <dbReference type="ARBA" id="ARBA00022846"/>
    </source>
</evidence>
<evidence type="ECO:0000313" key="12">
    <source>
        <dbReference type="EMBL" id="CAD8582087.1"/>
    </source>
</evidence>
<keyword evidence="8" id="KW-0206">Cytoskeleton</keyword>
<accession>A0A7S0KK16</accession>
<sequence>MTVIPDTEDKVINAELSYAGLEITGLTEESIAAKRAATELRDALAVSYSFKNICKIQYLGAFEKLTKLKLDNNFITRIENLDHLVHLQQLNLSFNRITKIEGLDALTKLKDLSLFNNEIQKVEGLDAQVATLEHLSLGNNKLDSLIDAFAGLRPFHGLRILTLQGNPIHDDPDYKLYALGRLPWLKYLDHRRTKQDELEKARDLYVDEILEIEDRENDQRLKAEDAAKAEAKRVKIEASNLTGVPDLFERMLAADPEYEKLRYIPNKEAPELCNGLELFKDKYQQRCEAFTELMDDQLERKKNERADWQAVVDGELRQKDVEAREWVTEFETLKKHALRDCDKSEAGVTPELESRLRDLLDKSEELYNKLMAQEQWTAVVIDDLVTNYDLQLGDIVDESKKHVMDYFEYARGLEETYFDGFNEAVGSVLMRLGQEELDEADEEVKDFLGDKDRFMNSCQNHHDSHVNAIDTAEETMSKEEKRRHEAEVEELREWQATRNRGRVAEMLAMRKRYRGEIEEYLEGE</sequence>
<dbReference type="Gene3D" id="3.80.10.10">
    <property type="entry name" value="Ribonuclease Inhibitor"/>
    <property type="match status" value="1"/>
</dbReference>
<evidence type="ECO:0000256" key="6">
    <source>
        <dbReference type="ARBA" id="ARBA00023054"/>
    </source>
</evidence>
<protein>
    <recommendedName>
        <fullName evidence="11">Dynein regulatory complex subunit 3</fullName>
    </recommendedName>
</protein>
<keyword evidence="2" id="KW-0963">Cytoplasm</keyword>
<evidence type="ECO:0000256" key="9">
    <source>
        <dbReference type="ARBA" id="ARBA00023273"/>
    </source>
</evidence>
<comment type="similarity">
    <text evidence="10">Belongs to the DRC3 family.</text>
</comment>
<keyword evidence="4" id="KW-0677">Repeat</keyword>
<reference evidence="12" key="1">
    <citation type="submission" date="2021-01" db="EMBL/GenBank/DDBJ databases">
        <authorList>
            <person name="Corre E."/>
            <person name="Pelletier E."/>
            <person name="Niang G."/>
            <person name="Scheremetjew M."/>
            <person name="Finn R."/>
            <person name="Kale V."/>
            <person name="Holt S."/>
            <person name="Cochrane G."/>
            <person name="Meng A."/>
            <person name="Brown T."/>
            <person name="Cohen L."/>
        </authorList>
    </citation>
    <scope>NUCLEOTIDE SEQUENCE</scope>
    <source>
        <strain evidence="12">CCMP494</strain>
    </source>
</reference>
<dbReference type="SMART" id="SM00365">
    <property type="entry name" value="LRR_SD22"/>
    <property type="match status" value="4"/>
</dbReference>
<dbReference type="PROSITE" id="PS51450">
    <property type="entry name" value="LRR"/>
    <property type="match status" value="3"/>
</dbReference>
<evidence type="ECO:0000256" key="7">
    <source>
        <dbReference type="ARBA" id="ARBA00023069"/>
    </source>
</evidence>
<dbReference type="SUPFAM" id="SSF52075">
    <property type="entry name" value="Outer arm dynein light chain 1"/>
    <property type="match status" value="1"/>
</dbReference>
<dbReference type="AlphaFoldDB" id="A0A7S0KK16"/>
<dbReference type="InterPro" id="IPR001611">
    <property type="entry name" value="Leu-rich_rpt"/>
</dbReference>
<dbReference type="GO" id="GO:0005929">
    <property type="term" value="C:cilium"/>
    <property type="evidence" value="ECO:0007669"/>
    <property type="project" value="TreeGrafter"/>
</dbReference>
<evidence type="ECO:0000256" key="1">
    <source>
        <dbReference type="ARBA" id="ARBA00004611"/>
    </source>
</evidence>
<evidence type="ECO:0000256" key="3">
    <source>
        <dbReference type="ARBA" id="ARBA00022614"/>
    </source>
</evidence>
<dbReference type="EMBL" id="HBEV01004472">
    <property type="protein sequence ID" value="CAD8582087.1"/>
    <property type="molecule type" value="Transcribed_RNA"/>
</dbReference>
<evidence type="ECO:0000256" key="8">
    <source>
        <dbReference type="ARBA" id="ARBA00023212"/>
    </source>
</evidence>
<name>A0A7S0KK16_MICPS</name>
<dbReference type="Pfam" id="PF14580">
    <property type="entry name" value="LRR_9"/>
    <property type="match status" value="1"/>
</dbReference>
<dbReference type="InterPro" id="IPR050576">
    <property type="entry name" value="Cilia_flagella_integrity"/>
</dbReference>
<keyword evidence="7" id="KW-0969">Cilium</keyword>
<evidence type="ECO:0000256" key="10">
    <source>
        <dbReference type="ARBA" id="ARBA00038378"/>
    </source>
</evidence>
<keyword evidence="6" id="KW-0175">Coiled coil</keyword>
<dbReference type="PANTHER" id="PTHR45973">
    <property type="entry name" value="PROTEIN PHOSPHATASE 1 REGULATORY SUBUNIT SDS22-RELATED"/>
    <property type="match status" value="1"/>
</dbReference>
<dbReference type="InterPro" id="IPR032675">
    <property type="entry name" value="LRR_dom_sf"/>
</dbReference>
<evidence type="ECO:0000256" key="2">
    <source>
        <dbReference type="ARBA" id="ARBA00022490"/>
    </source>
</evidence>
<keyword evidence="3" id="KW-0433">Leucine-rich repeat</keyword>